<feature type="transmembrane region" description="Helical" evidence="1">
    <location>
        <begin position="112"/>
        <end position="130"/>
    </location>
</feature>
<feature type="transmembrane region" description="Helical" evidence="1">
    <location>
        <begin position="168"/>
        <end position="187"/>
    </location>
</feature>
<proteinExistence type="predicted"/>
<accession>A0A562U198</accession>
<keyword evidence="3" id="KW-1185">Reference proteome</keyword>
<evidence type="ECO:0000256" key="1">
    <source>
        <dbReference type="SAM" id="Phobius"/>
    </source>
</evidence>
<dbReference type="AlphaFoldDB" id="A0A562U198"/>
<keyword evidence="1" id="KW-0812">Transmembrane</keyword>
<keyword evidence="1" id="KW-1133">Transmembrane helix</keyword>
<feature type="transmembrane region" description="Helical" evidence="1">
    <location>
        <begin position="82"/>
        <end position="100"/>
    </location>
</feature>
<dbReference type="RefSeq" id="WP_144913110.1">
    <property type="nucleotide sequence ID" value="NZ_VLLI01000007.1"/>
</dbReference>
<dbReference type="Proteomes" id="UP000317010">
    <property type="component" value="Unassembled WGS sequence"/>
</dbReference>
<protein>
    <submittedName>
        <fullName evidence="2">Uncharacterized protein</fullName>
    </submittedName>
</protein>
<gene>
    <name evidence="2" type="ORF">JN11_02605</name>
</gene>
<dbReference type="EMBL" id="VLLI01000007">
    <property type="protein sequence ID" value="TWI99288.1"/>
    <property type="molecule type" value="Genomic_DNA"/>
</dbReference>
<organism evidence="2 3">
    <name type="scientific">Mucilaginibacter frigoritolerans</name>
    <dbReference type="NCBI Taxonomy" id="652788"/>
    <lineage>
        <taxon>Bacteria</taxon>
        <taxon>Pseudomonadati</taxon>
        <taxon>Bacteroidota</taxon>
        <taxon>Sphingobacteriia</taxon>
        <taxon>Sphingobacteriales</taxon>
        <taxon>Sphingobacteriaceae</taxon>
        <taxon>Mucilaginibacter</taxon>
    </lineage>
</organism>
<name>A0A562U198_9SPHI</name>
<keyword evidence="1" id="KW-0472">Membrane</keyword>
<evidence type="ECO:0000313" key="2">
    <source>
        <dbReference type="EMBL" id="TWI99288.1"/>
    </source>
</evidence>
<sequence length="200" mass="23286">MYSFKSFTYILVAAFIAFKAYKIATEFSGNRVIEVREEMQKDSTPPLKGFKADGIPVVRFKSTVTPVTFWDKLLLTNGHSCLLSEIVEIIAGLAIVWFVIRLNYNNVFSQRSVNNFILVLVLIIAVLGAYDFGYGHTRDYVCDALSKKNGRDYWFDRFKLYPRRTNSFYQLHLMIPFYWIIGLYRVFVDHQTEKSEAVEQ</sequence>
<comment type="caution">
    <text evidence="2">The sequence shown here is derived from an EMBL/GenBank/DDBJ whole genome shotgun (WGS) entry which is preliminary data.</text>
</comment>
<reference evidence="2 3" key="1">
    <citation type="submission" date="2019-07" db="EMBL/GenBank/DDBJ databases">
        <title>Genomic Encyclopedia of Archaeal and Bacterial Type Strains, Phase II (KMG-II): from individual species to whole genera.</title>
        <authorList>
            <person name="Goeker M."/>
        </authorList>
    </citation>
    <scope>NUCLEOTIDE SEQUENCE [LARGE SCALE GENOMIC DNA]</scope>
    <source>
        <strain evidence="2 3">ATCC BAA-1854</strain>
    </source>
</reference>
<evidence type="ECO:0000313" key="3">
    <source>
        <dbReference type="Proteomes" id="UP000317010"/>
    </source>
</evidence>